<protein>
    <submittedName>
        <fullName evidence="9">Predicted Zn-dependent peptidase</fullName>
    </submittedName>
</protein>
<dbReference type="Proteomes" id="UP000191055">
    <property type="component" value="Unassembled WGS sequence"/>
</dbReference>
<keyword evidence="5" id="KW-0482">Metalloprotease</keyword>
<keyword evidence="6" id="KW-0732">Signal</keyword>
<comment type="similarity">
    <text evidence="1">Belongs to the peptidase M16 family.</text>
</comment>
<dbReference type="SUPFAM" id="SSF63411">
    <property type="entry name" value="LuxS/MPP-like metallohydrolase"/>
    <property type="match status" value="2"/>
</dbReference>
<evidence type="ECO:0000259" key="7">
    <source>
        <dbReference type="Pfam" id="PF00675"/>
    </source>
</evidence>
<dbReference type="InterPro" id="IPR007863">
    <property type="entry name" value="Peptidase_M16_C"/>
</dbReference>
<evidence type="ECO:0000313" key="10">
    <source>
        <dbReference type="Proteomes" id="UP000191055"/>
    </source>
</evidence>
<feature type="chain" id="PRO_5012617432" evidence="6">
    <location>
        <begin position="24"/>
        <end position="442"/>
    </location>
</feature>
<evidence type="ECO:0000256" key="3">
    <source>
        <dbReference type="ARBA" id="ARBA00022801"/>
    </source>
</evidence>
<feature type="signal peptide" evidence="6">
    <location>
        <begin position="1"/>
        <end position="23"/>
    </location>
</feature>
<evidence type="ECO:0000259" key="8">
    <source>
        <dbReference type="Pfam" id="PF05193"/>
    </source>
</evidence>
<proteinExistence type="inferred from homology"/>
<name>A0A1T5HTE5_9BACT</name>
<dbReference type="InterPro" id="IPR011249">
    <property type="entry name" value="Metalloenz_LuxS/M16"/>
</dbReference>
<dbReference type="Pfam" id="PF05193">
    <property type="entry name" value="Peptidase_M16_C"/>
    <property type="match status" value="1"/>
</dbReference>
<dbReference type="STRING" id="889453.SAMN03080601_03267"/>
<accession>A0A1T5HTE5</accession>
<dbReference type="GO" id="GO:0006508">
    <property type="term" value="P:proteolysis"/>
    <property type="evidence" value="ECO:0007669"/>
    <property type="project" value="UniProtKB-KW"/>
</dbReference>
<dbReference type="AlphaFoldDB" id="A0A1T5HTE5"/>
<organism evidence="9 10">
    <name type="scientific">Alkalitalea saponilacus</name>
    <dbReference type="NCBI Taxonomy" id="889453"/>
    <lineage>
        <taxon>Bacteria</taxon>
        <taxon>Pseudomonadati</taxon>
        <taxon>Bacteroidota</taxon>
        <taxon>Bacteroidia</taxon>
        <taxon>Marinilabiliales</taxon>
        <taxon>Marinilabiliaceae</taxon>
        <taxon>Alkalitalea</taxon>
    </lineage>
</organism>
<dbReference type="EMBL" id="FUYV01000025">
    <property type="protein sequence ID" value="SKC23979.1"/>
    <property type="molecule type" value="Genomic_DNA"/>
</dbReference>
<feature type="domain" description="Peptidase M16 N-terminal" evidence="7">
    <location>
        <begin position="41"/>
        <end position="175"/>
    </location>
</feature>
<sequence length="442" mass="51100">MKQTKKLLLFFLGLFIAMFPVDAQSGRIEFSEFTLGNGLHVVLHQDNATPIVTVAVMYDVGSKHERPDRTGFAHFFEHLMFEGTKHIPRGEYARFVEMAGGTLNANTSADRTYYYQTLPSNQLELGLWLESERMLHASVDSVGIQTQKQVVIEERKQMYDNRPYGTILIETMARAFTKHPYQWTTIGEPEHIMAAEDHEFQEFYEMFYVPNNAVLVIAGDIVKEDTRALIEKYFGDIPTRTEEIYRPNIIEPPLKAEVRDTIFDNVQIPLVLQAYRTPALNTEDYFAIDMLGTLLSTGQSSRFFRELVDNQELALQVGTFPLPYNEPTVTLTYAFANMGIEPHVLEEAMNAEIEKVRNELIPEEEFQKLRNQFENDIIGGNSRIAERAHNLATYHTYFGDASLINKELEKYMAVTREDIQRVARKYFRTDNRVVLYYLPKRQ</sequence>
<gene>
    <name evidence="9" type="ORF">SAMN03080601_03267</name>
</gene>
<dbReference type="RefSeq" id="WP_079558931.1">
    <property type="nucleotide sequence ID" value="NZ_CP021904.1"/>
</dbReference>
<dbReference type="InterPro" id="IPR050626">
    <property type="entry name" value="Peptidase_M16"/>
</dbReference>
<reference evidence="9 10" key="1">
    <citation type="submission" date="2017-02" db="EMBL/GenBank/DDBJ databases">
        <authorList>
            <person name="Peterson S.W."/>
        </authorList>
    </citation>
    <scope>NUCLEOTIDE SEQUENCE [LARGE SCALE GENOMIC DNA]</scope>
    <source>
        <strain evidence="9 10">DSM 24412</strain>
    </source>
</reference>
<keyword evidence="2" id="KW-0645">Protease</keyword>
<dbReference type="InterPro" id="IPR011765">
    <property type="entry name" value="Pept_M16_N"/>
</dbReference>
<evidence type="ECO:0000256" key="5">
    <source>
        <dbReference type="ARBA" id="ARBA00023049"/>
    </source>
</evidence>
<keyword evidence="3" id="KW-0378">Hydrolase</keyword>
<evidence type="ECO:0000256" key="4">
    <source>
        <dbReference type="ARBA" id="ARBA00022833"/>
    </source>
</evidence>
<evidence type="ECO:0000313" key="9">
    <source>
        <dbReference type="EMBL" id="SKC23979.1"/>
    </source>
</evidence>
<dbReference type="OrthoDB" id="9811314at2"/>
<dbReference type="PANTHER" id="PTHR43690">
    <property type="entry name" value="NARDILYSIN"/>
    <property type="match status" value="1"/>
</dbReference>
<evidence type="ECO:0000256" key="2">
    <source>
        <dbReference type="ARBA" id="ARBA00022670"/>
    </source>
</evidence>
<evidence type="ECO:0000256" key="6">
    <source>
        <dbReference type="SAM" id="SignalP"/>
    </source>
</evidence>
<keyword evidence="10" id="KW-1185">Reference proteome</keyword>
<dbReference type="GO" id="GO:0046872">
    <property type="term" value="F:metal ion binding"/>
    <property type="evidence" value="ECO:0007669"/>
    <property type="project" value="InterPro"/>
</dbReference>
<dbReference type="GO" id="GO:0008237">
    <property type="term" value="F:metallopeptidase activity"/>
    <property type="evidence" value="ECO:0007669"/>
    <property type="project" value="UniProtKB-KW"/>
</dbReference>
<dbReference type="Gene3D" id="3.30.830.10">
    <property type="entry name" value="Metalloenzyme, LuxS/M16 peptidase-like"/>
    <property type="match status" value="2"/>
</dbReference>
<evidence type="ECO:0000256" key="1">
    <source>
        <dbReference type="ARBA" id="ARBA00007261"/>
    </source>
</evidence>
<keyword evidence="4" id="KW-0862">Zinc</keyword>
<feature type="domain" description="Peptidase M16 C-terminal" evidence="8">
    <location>
        <begin position="199"/>
        <end position="372"/>
    </location>
</feature>
<dbReference type="KEGG" id="asx:CDL62_08605"/>
<dbReference type="Pfam" id="PF00675">
    <property type="entry name" value="Peptidase_M16"/>
    <property type="match status" value="1"/>
</dbReference>
<dbReference type="PANTHER" id="PTHR43690:SF17">
    <property type="entry name" value="PROTEIN YHJJ"/>
    <property type="match status" value="1"/>
</dbReference>